<comment type="similarity">
    <text evidence="1">Belongs to the NmrA-type oxidoreductase family. Isoflavone reductase subfamily.</text>
</comment>
<gene>
    <name evidence="5" type="ORF">K458DRAFT_344629</name>
</gene>
<dbReference type="GO" id="GO:0016491">
    <property type="term" value="F:oxidoreductase activity"/>
    <property type="evidence" value="ECO:0007669"/>
    <property type="project" value="UniProtKB-KW"/>
</dbReference>
<dbReference type="InterPro" id="IPR036291">
    <property type="entry name" value="NAD(P)-bd_dom_sf"/>
</dbReference>
<evidence type="ECO:0000313" key="5">
    <source>
        <dbReference type="EMBL" id="KAF2680815.1"/>
    </source>
</evidence>
<evidence type="ECO:0000313" key="6">
    <source>
        <dbReference type="Proteomes" id="UP000799291"/>
    </source>
</evidence>
<protein>
    <submittedName>
        <fullName evidence="5">NAD(P)-binding protein</fullName>
    </submittedName>
</protein>
<dbReference type="PANTHER" id="PTHR47706:SF7">
    <property type="entry name" value="CIPA-LIKE, PUTATIVE (AFU_ORTHOLOGUE AFUA_1G01630)-RELATED"/>
    <property type="match status" value="1"/>
</dbReference>
<dbReference type="Gene3D" id="3.40.50.720">
    <property type="entry name" value="NAD(P)-binding Rossmann-like Domain"/>
    <property type="match status" value="1"/>
</dbReference>
<dbReference type="Proteomes" id="UP000799291">
    <property type="component" value="Unassembled WGS sequence"/>
</dbReference>
<dbReference type="AlphaFoldDB" id="A0A6G1IRN2"/>
<dbReference type="PANTHER" id="PTHR47706">
    <property type="entry name" value="NMRA-LIKE FAMILY PROTEIN"/>
    <property type="match status" value="1"/>
</dbReference>
<dbReference type="EMBL" id="MU005594">
    <property type="protein sequence ID" value="KAF2680815.1"/>
    <property type="molecule type" value="Genomic_DNA"/>
</dbReference>
<name>A0A6G1IRN2_9PLEO</name>
<accession>A0A6G1IRN2</accession>
<evidence type="ECO:0000256" key="2">
    <source>
        <dbReference type="ARBA" id="ARBA00022857"/>
    </source>
</evidence>
<sequence length="316" mass="34662">MSNNRVKKVAVVGASGRLASRIVPELLKTGQHTITAISRHDSTATFPDGVQVARVDYEKEESLVEALKGHDFLIITLGARVPPTLHASICNAGAKAGIPYIMPNVYGYDILNDGLNDDFVYGPVTKQGVKDVETSGANYIVLCCGFWYEWSLLAGENFLGFDIDNKKAVFFDDGKARINSSTLTQCGRAIAALLSLPITKEDPSKPAIEDWKNKGLYISSLLVSQRDILDSLNRVLGTSDSDWTITHENSKERTESALEEIKKGNFFAFAKALYTRVFYPNGDGDYESTRGVANELLGIEKEDLDECTKLVLVSLP</sequence>
<dbReference type="Pfam" id="PF13460">
    <property type="entry name" value="NAD_binding_10"/>
    <property type="match status" value="1"/>
</dbReference>
<dbReference type="OrthoDB" id="419598at2759"/>
<feature type="domain" description="NAD(P)-binding" evidence="4">
    <location>
        <begin position="13"/>
        <end position="145"/>
    </location>
</feature>
<evidence type="ECO:0000259" key="4">
    <source>
        <dbReference type="Pfam" id="PF13460"/>
    </source>
</evidence>
<proteinExistence type="inferred from homology"/>
<dbReference type="InterPro" id="IPR051609">
    <property type="entry name" value="NmrA/Isoflavone_reductase-like"/>
</dbReference>
<keyword evidence="3" id="KW-0560">Oxidoreductase</keyword>
<evidence type="ECO:0000256" key="3">
    <source>
        <dbReference type="ARBA" id="ARBA00023002"/>
    </source>
</evidence>
<dbReference type="InterPro" id="IPR016040">
    <property type="entry name" value="NAD(P)-bd_dom"/>
</dbReference>
<keyword evidence="6" id="KW-1185">Reference proteome</keyword>
<keyword evidence="2" id="KW-0521">NADP</keyword>
<organism evidence="5 6">
    <name type="scientific">Lentithecium fluviatile CBS 122367</name>
    <dbReference type="NCBI Taxonomy" id="1168545"/>
    <lineage>
        <taxon>Eukaryota</taxon>
        <taxon>Fungi</taxon>
        <taxon>Dikarya</taxon>
        <taxon>Ascomycota</taxon>
        <taxon>Pezizomycotina</taxon>
        <taxon>Dothideomycetes</taxon>
        <taxon>Pleosporomycetidae</taxon>
        <taxon>Pleosporales</taxon>
        <taxon>Massarineae</taxon>
        <taxon>Lentitheciaceae</taxon>
        <taxon>Lentithecium</taxon>
    </lineage>
</organism>
<dbReference type="SUPFAM" id="SSF51735">
    <property type="entry name" value="NAD(P)-binding Rossmann-fold domains"/>
    <property type="match status" value="1"/>
</dbReference>
<reference evidence="5" key="1">
    <citation type="journal article" date="2020" name="Stud. Mycol.">
        <title>101 Dothideomycetes genomes: a test case for predicting lifestyles and emergence of pathogens.</title>
        <authorList>
            <person name="Haridas S."/>
            <person name="Albert R."/>
            <person name="Binder M."/>
            <person name="Bloem J."/>
            <person name="Labutti K."/>
            <person name="Salamov A."/>
            <person name="Andreopoulos B."/>
            <person name="Baker S."/>
            <person name="Barry K."/>
            <person name="Bills G."/>
            <person name="Bluhm B."/>
            <person name="Cannon C."/>
            <person name="Castanera R."/>
            <person name="Culley D."/>
            <person name="Daum C."/>
            <person name="Ezra D."/>
            <person name="Gonzalez J."/>
            <person name="Henrissat B."/>
            <person name="Kuo A."/>
            <person name="Liang C."/>
            <person name="Lipzen A."/>
            <person name="Lutzoni F."/>
            <person name="Magnuson J."/>
            <person name="Mondo S."/>
            <person name="Nolan M."/>
            <person name="Ohm R."/>
            <person name="Pangilinan J."/>
            <person name="Park H.-J."/>
            <person name="Ramirez L."/>
            <person name="Alfaro M."/>
            <person name="Sun H."/>
            <person name="Tritt A."/>
            <person name="Yoshinaga Y."/>
            <person name="Zwiers L.-H."/>
            <person name="Turgeon B."/>
            <person name="Goodwin S."/>
            <person name="Spatafora J."/>
            <person name="Crous P."/>
            <person name="Grigoriev I."/>
        </authorList>
    </citation>
    <scope>NUCLEOTIDE SEQUENCE</scope>
    <source>
        <strain evidence="5">CBS 122367</strain>
    </source>
</reference>
<evidence type="ECO:0000256" key="1">
    <source>
        <dbReference type="ARBA" id="ARBA00005725"/>
    </source>
</evidence>